<protein>
    <recommendedName>
        <fullName evidence="8">Abasic site processing protein</fullName>
        <ecNumber evidence="8">3.4.-.-</ecNumber>
    </recommendedName>
</protein>
<dbReference type="InterPro" id="IPR003738">
    <property type="entry name" value="SRAP"/>
</dbReference>
<dbReference type="PANTHER" id="PTHR13604">
    <property type="entry name" value="DC12-RELATED"/>
    <property type="match status" value="1"/>
</dbReference>
<dbReference type="GO" id="GO:0016829">
    <property type="term" value="F:lyase activity"/>
    <property type="evidence" value="ECO:0007669"/>
    <property type="project" value="UniProtKB-KW"/>
</dbReference>
<dbReference type="EMBL" id="RQER01000008">
    <property type="protein sequence ID" value="TGJ99873.1"/>
    <property type="molecule type" value="Genomic_DNA"/>
</dbReference>
<organism evidence="9 10">
    <name type="scientific">Leptospira langatensis</name>
    <dbReference type="NCBI Taxonomy" id="2484983"/>
    <lineage>
        <taxon>Bacteria</taxon>
        <taxon>Pseudomonadati</taxon>
        <taxon>Spirochaetota</taxon>
        <taxon>Spirochaetia</taxon>
        <taxon>Leptospirales</taxon>
        <taxon>Leptospiraceae</taxon>
        <taxon>Leptospira</taxon>
    </lineage>
</organism>
<dbReference type="PANTHER" id="PTHR13604:SF0">
    <property type="entry name" value="ABASIC SITE PROCESSING PROTEIN HMCES"/>
    <property type="match status" value="1"/>
</dbReference>
<dbReference type="GO" id="GO:0106300">
    <property type="term" value="P:protein-DNA covalent cross-linking repair"/>
    <property type="evidence" value="ECO:0007669"/>
    <property type="project" value="InterPro"/>
</dbReference>
<sequence length="250" mass="29254">MRGPTSERKMCGRFYQNQQLAEWKGISDLIPRQLHFDGMDNIGPTDRATIITRPGGQFQTIGATFWLIPEYLEKREDAFKAATFNAKSETIFQLPSFRKPIIHRRCLIPTWGFYEANGPAKFKQPWFFHLKNGEPMVFAGIYTEWWTKPFLASNNEFSFSIITVPANALVAKYHAKKRMPVILRKEQFERWTHPDLQHTDEISSFFKIFPEEEMDVYPVSKELFKGLKGDRCIERIQLPINEPPEELSLF</sequence>
<keyword evidence="4 8" id="KW-0378">Hydrolase</keyword>
<comment type="caution">
    <text evidence="9">The sequence shown here is derived from an EMBL/GenBank/DDBJ whole genome shotgun (WGS) entry which is preliminary data.</text>
</comment>
<dbReference type="Gene3D" id="3.90.1680.10">
    <property type="entry name" value="SOS response associated peptidase-like"/>
    <property type="match status" value="1"/>
</dbReference>
<accession>A0A5R2AT29</accession>
<dbReference type="InterPro" id="IPR036590">
    <property type="entry name" value="SRAP-like"/>
</dbReference>
<keyword evidence="5" id="KW-0190">Covalent protein-DNA linkage</keyword>
<dbReference type="Pfam" id="PF02586">
    <property type="entry name" value="SRAP"/>
    <property type="match status" value="1"/>
</dbReference>
<evidence type="ECO:0000256" key="6">
    <source>
        <dbReference type="ARBA" id="ARBA00023125"/>
    </source>
</evidence>
<dbReference type="EC" id="3.4.-.-" evidence="8"/>
<name>A0A5R2AT29_9LEPT</name>
<dbReference type="GO" id="GO:0006508">
    <property type="term" value="P:proteolysis"/>
    <property type="evidence" value="ECO:0007669"/>
    <property type="project" value="UniProtKB-KW"/>
</dbReference>
<proteinExistence type="inferred from homology"/>
<evidence type="ECO:0000256" key="3">
    <source>
        <dbReference type="ARBA" id="ARBA00022763"/>
    </source>
</evidence>
<dbReference type="GO" id="GO:0008233">
    <property type="term" value="F:peptidase activity"/>
    <property type="evidence" value="ECO:0007669"/>
    <property type="project" value="UniProtKB-KW"/>
</dbReference>
<evidence type="ECO:0000313" key="10">
    <source>
        <dbReference type="Proteomes" id="UP000297946"/>
    </source>
</evidence>
<dbReference type="Proteomes" id="UP000297946">
    <property type="component" value="Unassembled WGS sequence"/>
</dbReference>
<dbReference type="AlphaFoldDB" id="A0A5R2AT29"/>
<evidence type="ECO:0000313" key="9">
    <source>
        <dbReference type="EMBL" id="TGJ99873.1"/>
    </source>
</evidence>
<dbReference type="SUPFAM" id="SSF143081">
    <property type="entry name" value="BB1717-like"/>
    <property type="match status" value="1"/>
</dbReference>
<comment type="similarity">
    <text evidence="1 8">Belongs to the SOS response-associated peptidase family.</text>
</comment>
<evidence type="ECO:0000256" key="4">
    <source>
        <dbReference type="ARBA" id="ARBA00022801"/>
    </source>
</evidence>
<evidence type="ECO:0000256" key="7">
    <source>
        <dbReference type="ARBA" id="ARBA00023239"/>
    </source>
</evidence>
<keyword evidence="7" id="KW-0456">Lyase</keyword>
<evidence type="ECO:0000256" key="2">
    <source>
        <dbReference type="ARBA" id="ARBA00022670"/>
    </source>
</evidence>
<dbReference type="GO" id="GO:0003697">
    <property type="term" value="F:single-stranded DNA binding"/>
    <property type="evidence" value="ECO:0007669"/>
    <property type="project" value="InterPro"/>
</dbReference>
<keyword evidence="6" id="KW-0238">DNA-binding</keyword>
<evidence type="ECO:0000256" key="8">
    <source>
        <dbReference type="RuleBase" id="RU364100"/>
    </source>
</evidence>
<evidence type="ECO:0000256" key="5">
    <source>
        <dbReference type="ARBA" id="ARBA00023124"/>
    </source>
</evidence>
<reference evidence="9 10" key="1">
    <citation type="journal article" date="2019" name="PLoS Negl. Trop. Dis.">
        <title>Revisiting the worldwide diversity of Leptospira species in the environment.</title>
        <authorList>
            <person name="Vincent A.T."/>
            <person name="Schiettekatte O."/>
            <person name="Bourhy P."/>
            <person name="Veyrier F.J."/>
            <person name="Picardeau M."/>
        </authorList>
    </citation>
    <scope>NUCLEOTIDE SEQUENCE [LARGE SCALE GENOMIC DNA]</scope>
    <source>
        <strain evidence="9 10">SSW18</strain>
    </source>
</reference>
<keyword evidence="2 8" id="KW-0645">Protease</keyword>
<evidence type="ECO:0000256" key="1">
    <source>
        <dbReference type="ARBA" id="ARBA00008136"/>
    </source>
</evidence>
<keyword evidence="3" id="KW-0227">DNA damage</keyword>
<gene>
    <name evidence="9" type="ORF">EHO57_14030</name>
</gene>